<name>A0A1G1VTW1_9BACT</name>
<dbReference type="AlphaFoldDB" id="A0A1G1VTW1"/>
<evidence type="ECO:0000313" key="3">
    <source>
        <dbReference type="EMBL" id="OGY18863.1"/>
    </source>
</evidence>
<dbReference type="Proteomes" id="UP000179233">
    <property type="component" value="Unassembled WGS sequence"/>
</dbReference>
<accession>A0A1G1VTW1</accession>
<feature type="transmembrane region" description="Helical" evidence="2">
    <location>
        <begin position="20"/>
        <end position="39"/>
    </location>
</feature>
<reference evidence="3 4" key="1">
    <citation type="journal article" date="2016" name="Nat. Commun.">
        <title>Thousands of microbial genomes shed light on interconnected biogeochemical processes in an aquifer system.</title>
        <authorList>
            <person name="Anantharaman K."/>
            <person name="Brown C.T."/>
            <person name="Hug L.A."/>
            <person name="Sharon I."/>
            <person name="Castelle C.J."/>
            <person name="Probst A.J."/>
            <person name="Thomas B.C."/>
            <person name="Singh A."/>
            <person name="Wilkins M.J."/>
            <person name="Karaoz U."/>
            <person name="Brodie E.L."/>
            <person name="Williams K.H."/>
            <person name="Hubbard S.S."/>
            <person name="Banfield J.F."/>
        </authorList>
    </citation>
    <scope>NUCLEOTIDE SEQUENCE [LARGE SCALE GENOMIC DNA]</scope>
</reference>
<keyword evidence="2" id="KW-1133">Transmembrane helix</keyword>
<keyword evidence="2" id="KW-0472">Membrane</keyword>
<evidence type="ECO:0000313" key="4">
    <source>
        <dbReference type="Proteomes" id="UP000179233"/>
    </source>
</evidence>
<comment type="caution">
    <text evidence="3">The sequence shown here is derived from an EMBL/GenBank/DDBJ whole genome shotgun (WGS) entry which is preliminary data.</text>
</comment>
<evidence type="ECO:0000256" key="2">
    <source>
        <dbReference type="SAM" id="Phobius"/>
    </source>
</evidence>
<proteinExistence type="predicted"/>
<organism evidence="3 4">
    <name type="scientific">Candidatus Chisholmbacteria bacterium RIFCSPHIGHO2_01_FULL_52_32</name>
    <dbReference type="NCBI Taxonomy" id="1797591"/>
    <lineage>
        <taxon>Bacteria</taxon>
        <taxon>Candidatus Chisholmiibacteriota</taxon>
    </lineage>
</organism>
<feature type="region of interest" description="Disordered" evidence="1">
    <location>
        <begin position="69"/>
        <end position="100"/>
    </location>
</feature>
<gene>
    <name evidence="3" type="ORF">A2786_05235</name>
</gene>
<protein>
    <recommendedName>
        <fullName evidence="5">YtxH domain-containing protein</fullName>
    </recommendedName>
</protein>
<evidence type="ECO:0000256" key="1">
    <source>
        <dbReference type="SAM" id="MobiDB-lite"/>
    </source>
</evidence>
<feature type="compositionally biased region" description="Basic and acidic residues" evidence="1">
    <location>
        <begin position="81"/>
        <end position="99"/>
    </location>
</feature>
<keyword evidence="2" id="KW-0812">Transmembrane</keyword>
<evidence type="ECO:0008006" key="5">
    <source>
        <dbReference type="Google" id="ProtNLM"/>
    </source>
</evidence>
<dbReference type="EMBL" id="MHCJ01000003">
    <property type="protein sequence ID" value="OGY18863.1"/>
    <property type="molecule type" value="Genomic_DNA"/>
</dbReference>
<sequence>MMGSMGKTEEQERHQHGGGFSSGLFWGAILGALGMFMFATKKGGRLRTYLQEHGHGVLSELEEIYEELEEKGETNRLIQSPKKDRSERKESTKEKDVSHIESLQAHGRNVVRYFTRSGRPMR</sequence>